<comment type="caution">
    <text evidence="25">The sequence shown here is derived from an EMBL/GenBank/DDBJ whole genome shotgun (WGS) entry which is preliminary data.</text>
</comment>
<name>A0A4S8NEV0_9ACTN</name>
<keyword evidence="7" id="KW-0378">Hydrolase</keyword>
<reference evidence="25 26" key="1">
    <citation type="journal article" date="2009" name="Int. J. Syst. Evol. Microbiol.">
        <title>Nocardioides caeni sp. nov., isolated from wastewater.</title>
        <authorList>
            <person name="Yoon J.H."/>
            <person name="Kang S.J."/>
            <person name="Park S."/>
            <person name="Kim W."/>
            <person name="Oh T.K."/>
        </authorList>
    </citation>
    <scope>NUCLEOTIDE SEQUENCE [LARGE SCALE GENOMIC DNA]</scope>
    <source>
        <strain evidence="25 26">DSM 23134</strain>
    </source>
</reference>
<dbReference type="InterPro" id="IPR052365">
    <property type="entry name" value="THEM4/THEM5_acyl-CoA_thioest"/>
</dbReference>
<evidence type="ECO:0000256" key="9">
    <source>
        <dbReference type="ARBA" id="ARBA00022946"/>
    </source>
</evidence>
<accession>A0A4S8NEV0</accession>
<keyword evidence="11" id="KW-0472">Membrane</keyword>
<evidence type="ECO:0000256" key="4">
    <source>
        <dbReference type="ARBA" id="ARBA00022475"/>
    </source>
</evidence>
<dbReference type="AlphaFoldDB" id="A0A4S8NEV0"/>
<evidence type="ECO:0000256" key="21">
    <source>
        <dbReference type="ARBA" id="ARBA00047969"/>
    </source>
</evidence>
<comment type="similarity">
    <text evidence="15">Belongs to the THEM4/THEM5 thioesterase family.</text>
</comment>
<evidence type="ECO:0000256" key="17">
    <source>
        <dbReference type="ARBA" id="ARBA00040123"/>
    </source>
</evidence>
<evidence type="ECO:0000256" key="10">
    <source>
        <dbReference type="ARBA" id="ARBA00023098"/>
    </source>
</evidence>
<dbReference type="CDD" id="cd03443">
    <property type="entry name" value="PaaI_thioesterase"/>
    <property type="match status" value="1"/>
</dbReference>
<keyword evidence="8" id="KW-0276">Fatty acid metabolism</keyword>
<comment type="catalytic activity">
    <reaction evidence="19">
        <text>octanoyl-CoA + H2O = octanoate + CoA + H(+)</text>
        <dbReference type="Rhea" id="RHEA:30143"/>
        <dbReference type="ChEBI" id="CHEBI:15377"/>
        <dbReference type="ChEBI" id="CHEBI:15378"/>
        <dbReference type="ChEBI" id="CHEBI:25646"/>
        <dbReference type="ChEBI" id="CHEBI:57287"/>
        <dbReference type="ChEBI" id="CHEBI:57386"/>
    </reaction>
    <physiologicalReaction direction="left-to-right" evidence="19">
        <dbReference type="Rhea" id="RHEA:30144"/>
    </physiologicalReaction>
</comment>
<comment type="catalytic activity">
    <reaction evidence="14">
        <text>(9Z)-octadecenoyl-CoA + H2O = (9Z)-octadecenoate + CoA + H(+)</text>
        <dbReference type="Rhea" id="RHEA:40139"/>
        <dbReference type="ChEBI" id="CHEBI:15377"/>
        <dbReference type="ChEBI" id="CHEBI:15378"/>
        <dbReference type="ChEBI" id="CHEBI:30823"/>
        <dbReference type="ChEBI" id="CHEBI:57287"/>
        <dbReference type="ChEBI" id="CHEBI:57387"/>
    </reaction>
    <physiologicalReaction direction="left-to-right" evidence="14">
        <dbReference type="Rhea" id="RHEA:40140"/>
    </physiologicalReaction>
</comment>
<comment type="subcellular location">
    <subcellularLocation>
        <location evidence="3">Cell projection</location>
        <location evidence="3">Ruffle membrane</location>
    </subcellularLocation>
    <subcellularLocation>
        <location evidence="2">Cytoplasm</location>
    </subcellularLocation>
    <subcellularLocation>
        <location evidence="1">Membrane</location>
        <topology evidence="1">Peripheral membrane protein</topology>
    </subcellularLocation>
</comment>
<keyword evidence="5" id="KW-0963">Cytoplasm</keyword>
<evidence type="ECO:0000256" key="1">
    <source>
        <dbReference type="ARBA" id="ARBA00004170"/>
    </source>
</evidence>
<keyword evidence="12" id="KW-0966">Cell projection</keyword>
<evidence type="ECO:0000313" key="25">
    <source>
        <dbReference type="EMBL" id="THV13384.1"/>
    </source>
</evidence>
<dbReference type="GO" id="GO:0016787">
    <property type="term" value="F:hydrolase activity"/>
    <property type="evidence" value="ECO:0007669"/>
    <property type="project" value="UniProtKB-KW"/>
</dbReference>
<evidence type="ECO:0000256" key="8">
    <source>
        <dbReference type="ARBA" id="ARBA00022832"/>
    </source>
</evidence>
<feature type="domain" description="Thioesterase" evidence="24">
    <location>
        <begin position="91"/>
        <end position="162"/>
    </location>
</feature>
<comment type="catalytic activity">
    <reaction evidence="22">
        <text>dodecanoyl-CoA + H2O = dodecanoate + CoA + H(+)</text>
        <dbReference type="Rhea" id="RHEA:30135"/>
        <dbReference type="ChEBI" id="CHEBI:15377"/>
        <dbReference type="ChEBI" id="CHEBI:15378"/>
        <dbReference type="ChEBI" id="CHEBI:18262"/>
        <dbReference type="ChEBI" id="CHEBI:57287"/>
        <dbReference type="ChEBI" id="CHEBI:57375"/>
    </reaction>
    <physiologicalReaction direction="left-to-right" evidence="22">
        <dbReference type="Rhea" id="RHEA:30136"/>
    </physiologicalReaction>
</comment>
<keyword evidence="4" id="KW-1003">Cell membrane</keyword>
<comment type="catalytic activity">
    <reaction evidence="23">
        <text>tetradecanoyl-CoA + H2O = tetradecanoate + CoA + H(+)</text>
        <dbReference type="Rhea" id="RHEA:40119"/>
        <dbReference type="ChEBI" id="CHEBI:15377"/>
        <dbReference type="ChEBI" id="CHEBI:15378"/>
        <dbReference type="ChEBI" id="CHEBI:30807"/>
        <dbReference type="ChEBI" id="CHEBI:57287"/>
        <dbReference type="ChEBI" id="CHEBI:57385"/>
    </reaction>
    <physiologicalReaction direction="left-to-right" evidence="23">
        <dbReference type="Rhea" id="RHEA:40120"/>
    </physiologicalReaction>
</comment>
<evidence type="ECO:0000313" key="26">
    <source>
        <dbReference type="Proteomes" id="UP000307087"/>
    </source>
</evidence>
<comment type="catalytic activity">
    <reaction evidence="20">
        <text>hexadecanoyl-CoA + H2O = hexadecanoate + CoA + H(+)</text>
        <dbReference type="Rhea" id="RHEA:16645"/>
        <dbReference type="ChEBI" id="CHEBI:7896"/>
        <dbReference type="ChEBI" id="CHEBI:15377"/>
        <dbReference type="ChEBI" id="CHEBI:15378"/>
        <dbReference type="ChEBI" id="CHEBI:57287"/>
        <dbReference type="ChEBI" id="CHEBI:57379"/>
        <dbReference type="EC" id="3.1.2.2"/>
    </reaction>
    <physiologicalReaction direction="left-to-right" evidence="20">
        <dbReference type="Rhea" id="RHEA:16646"/>
    </physiologicalReaction>
</comment>
<keyword evidence="10" id="KW-0443">Lipid metabolism</keyword>
<dbReference type="SUPFAM" id="SSF54637">
    <property type="entry name" value="Thioesterase/thiol ester dehydrase-isomerase"/>
    <property type="match status" value="1"/>
</dbReference>
<comment type="catalytic activity">
    <reaction evidence="21">
        <text>decanoyl-CoA + H2O = decanoate + CoA + H(+)</text>
        <dbReference type="Rhea" id="RHEA:40059"/>
        <dbReference type="ChEBI" id="CHEBI:15377"/>
        <dbReference type="ChEBI" id="CHEBI:15378"/>
        <dbReference type="ChEBI" id="CHEBI:27689"/>
        <dbReference type="ChEBI" id="CHEBI:57287"/>
        <dbReference type="ChEBI" id="CHEBI:61430"/>
    </reaction>
    <physiologicalReaction direction="left-to-right" evidence="21">
        <dbReference type="Rhea" id="RHEA:40060"/>
    </physiologicalReaction>
</comment>
<protein>
    <recommendedName>
        <fullName evidence="17">Acyl-coenzyme A thioesterase THEM4</fullName>
        <ecNumber evidence="16">3.1.2.2</ecNumber>
    </recommendedName>
    <alternativeName>
        <fullName evidence="18">Thioesterase superfamily member 4</fullName>
    </alternativeName>
</protein>
<dbReference type="Proteomes" id="UP000307087">
    <property type="component" value="Unassembled WGS sequence"/>
</dbReference>
<evidence type="ECO:0000256" key="23">
    <source>
        <dbReference type="ARBA" id="ARBA00048180"/>
    </source>
</evidence>
<evidence type="ECO:0000256" key="13">
    <source>
        <dbReference type="ARBA" id="ARBA00035852"/>
    </source>
</evidence>
<dbReference type="InterPro" id="IPR029069">
    <property type="entry name" value="HotDog_dom_sf"/>
</dbReference>
<dbReference type="OrthoDB" id="5505920at2"/>
<evidence type="ECO:0000256" key="14">
    <source>
        <dbReference type="ARBA" id="ARBA00037002"/>
    </source>
</evidence>
<dbReference type="GO" id="GO:0016020">
    <property type="term" value="C:membrane"/>
    <property type="evidence" value="ECO:0007669"/>
    <property type="project" value="UniProtKB-SubCell"/>
</dbReference>
<dbReference type="EMBL" id="STGW01000005">
    <property type="protein sequence ID" value="THV13384.1"/>
    <property type="molecule type" value="Genomic_DNA"/>
</dbReference>
<evidence type="ECO:0000256" key="6">
    <source>
        <dbReference type="ARBA" id="ARBA00022703"/>
    </source>
</evidence>
<proteinExistence type="inferred from homology"/>
<dbReference type="Pfam" id="PF03061">
    <property type="entry name" value="4HBT"/>
    <property type="match status" value="1"/>
</dbReference>
<dbReference type="PANTHER" id="PTHR12418">
    <property type="entry name" value="ACYL-COENZYME A THIOESTERASE THEM4"/>
    <property type="match status" value="1"/>
</dbReference>
<dbReference type="EC" id="3.1.2.2" evidence="16"/>
<evidence type="ECO:0000256" key="15">
    <source>
        <dbReference type="ARBA" id="ARBA00038456"/>
    </source>
</evidence>
<keyword evidence="9" id="KW-0809">Transit peptide</keyword>
<dbReference type="Gene3D" id="3.10.129.10">
    <property type="entry name" value="Hotdog Thioesterase"/>
    <property type="match status" value="1"/>
</dbReference>
<organism evidence="25 26">
    <name type="scientific">Nocardioides caeni</name>
    <dbReference type="NCBI Taxonomy" id="574700"/>
    <lineage>
        <taxon>Bacteria</taxon>
        <taxon>Bacillati</taxon>
        <taxon>Actinomycetota</taxon>
        <taxon>Actinomycetes</taxon>
        <taxon>Propionibacteriales</taxon>
        <taxon>Nocardioidaceae</taxon>
        <taxon>Nocardioides</taxon>
    </lineage>
</organism>
<evidence type="ECO:0000256" key="7">
    <source>
        <dbReference type="ARBA" id="ARBA00022801"/>
    </source>
</evidence>
<evidence type="ECO:0000256" key="16">
    <source>
        <dbReference type="ARBA" id="ARBA00038848"/>
    </source>
</evidence>
<evidence type="ECO:0000256" key="2">
    <source>
        <dbReference type="ARBA" id="ARBA00004496"/>
    </source>
</evidence>
<keyword evidence="26" id="KW-1185">Reference proteome</keyword>
<dbReference type="InterPro" id="IPR006683">
    <property type="entry name" value="Thioestr_dom"/>
</dbReference>
<evidence type="ECO:0000256" key="11">
    <source>
        <dbReference type="ARBA" id="ARBA00023136"/>
    </source>
</evidence>
<evidence type="ECO:0000256" key="22">
    <source>
        <dbReference type="ARBA" id="ARBA00048074"/>
    </source>
</evidence>
<dbReference type="GO" id="GO:0006631">
    <property type="term" value="P:fatty acid metabolic process"/>
    <property type="evidence" value="ECO:0007669"/>
    <property type="project" value="UniProtKB-KW"/>
</dbReference>
<evidence type="ECO:0000256" key="12">
    <source>
        <dbReference type="ARBA" id="ARBA00023273"/>
    </source>
</evidence>
<dbReference type="RefSeq" id="WP_082606256.1">
    <property type="nucleotide sequence ID" value="NZ_BAABLS010000010.1"/>
</dbReference>
<evidence type="ECO:0000256" key="20">
    <source>
        <dbReference type="ARBA" id="ARBA00047734"/>
    </source>
</evidence>
<keyword evidence="6" id="KW-0053">Apoptosis</keyword>
<sequence length="191" mass="20079">MATLGDHDYDYASVVRHEELDYRDGGLIAGWAAHLAGQVTVEVGQVLPPHSPHCAGCGPDNSAGLHLRAVRTASGVEAVHSFDEAQVGAPGIAHGGAVALAFDDLFGFSLYTVGALAVTRSLTVEYHAPFLLHHPYTFRVQVTNRTGRRLLLHAEASDATGKKTGSADATFVVVDPGHFAAGAEQEQSQGQ</sequence>
<evidence type="ECO:0000256" key="3">
    <source>
        <dbReference type="ARBA" id="ARBA00004632"/>
    </source>
</evidence>
<gene>
    <name evidence="25" type="ORF">E9934_10530</name>
</gene>
<evidence type="ECO:0000256" key="5">
    <source>
        <dbReference type="ARBA" id="ARBA00022490"/>
    </source>
</evidence>
<evidence type="ECO:0000259" key="24">
    <source>
        <dbReference type="Pfam" id="PF03061"/>
    </source>
</evidence>
<evidence type="ECO:0000256" key="18">
    <source>
        <dbReference type="ARBA" id="ARBA00043210"/>
    </source>
</evidence>
<evidence type="ECO:0000256" key="19">
    <source>
        <dbReference type="ARBA" id="ARBA00047588"/>
    </source>
</evidence>
<dbReference type="PANTHER" id="PTHR12418:SF19">
    <property type="entry name" value="ACYL-COENZYME A THIOESTERASE THEM4"/>
    <property type="match status" value="1"/>
</dbReference>
<dbReference type="GO" id="GO:0005737">
    <property type="term" value="C:cytoplasm"/>
    <property type="evidence" value="ECO:0007669"/>
    <property type="project" value="UniProtKB-SubCell"/>
</dbReference>
<comment type="catalytic activity">
    <reaction evidence="13">
        <text>(5Z,8Z,11Z,14Z)-eicosatetraenoyl-CoA + H2O = (5Z,8Z,11Z,14Z)-eicosatetraenoate + CoA + H(+)</text>
        <dbReference type="Rhea" id="RHEA:40151"/>
        <dbReference type="ChEBI" id="CHEBI:15377"/>
        <dbReference type="ChEBI" id="CHEBI:15378"/>
        <dbReference type="ChEBI" id="CHEBI:32395"/>
        <dbReference type="ChEBI" id="CHEBI:57287"/>
        <dbReference type="ChEBI" id="CHEBI:57368"/>
    </reaction>
    <physiologicalReaction direction="left-to-right" evidence="13">
        <dbReference type="Rhea" id="RHEA:40152"/>
    </physiologicalReaction>
</comment>